<accession>A0A1X7ANG8</accession>
<dbReference type="SUPFAM" id="SSF47240">
    <property type="entry name" value="Ferritin-like"/>
    <property type="match status" value="1"/>
</dbReference>
<evidence type="ECO:0000259" key="3">
    <source>
        <dbReference type="PROSITE" id="PS50905"/>
    </source>
</evidence>
<dbReference type="GO" id="GO:0008199">
    <property type="term" value="F:ferric iron binding"/>
    <property type="evidence" value="ECO:0007669"/>
    <property type="project" value="InterPro"/>
</dbReference>
<dbReference type="Gene3D" id="1.20.1260.10">
    <property type="match status" value="1"/>
</dbReference>
<dbReference type="InterPro" id="IPR008331">
    <property type="entry name" value="Ferritin_DPS_dom"/>
</dbReference>
<dbReference type="Proteomes" id="UP000196573">
    <property type="component" value="Unassembled WGS sequence"/>
</dbReference>
<evidence type="ECO:0000313" key="5">
    <source>
        <dbReference type="Proteomes" id="UP000196573"/>
    </source>
</evidence>
<dbReference type="InterPro" id="IPR009040">
    <property type="entry name" value="Ferritin-like_diiron"/>
</dbReference>
<dbReference type="CDD" id="cd00657">
    <property type="entry name" value="Ferritin_like"/>
    <property type="match status" value="1"/>
</dbReference>
<dbReference type="PANTHER" id="PTHR30295">
    <property type="entry name" value="BACTERIOFERRITIN"/>
    <property type="match status" value="1"/>
</dbReference>
<evidence type="ECO:0000313" key="4">
    <source>
        <dbReference type="EMBL" id="SMA49844.1"/>
    </source>
</evidence>
<protein>
    <submittedName>
        <fullName evidence="4">Ferritin-like domain protein</fullName>
    </submittedName>
</protein>
<keyword evidence="2" id="KW-0408">Iron</keyword>
<reference evidence="4 5" key="1">
    <citation type="submission" date="2017-03" db="EMBL/GenBank/DDBJ databases">
        <authorList>
            <person name="Afonso C.L."/>
            <person name="Miller P.J."/>
            <person name="Scott M.A."/>
            <person name="Spackman E."/>
            <person name="Goraichik I."/>
            <person name="Dimitrov K.M."/>
            <person name="Suarez D.L."/>
            <person name="Swayne D.E."/>
        </authorList>
    </citation>
    <scope>NUCLEOTIDE SEQUENCE [LARGE SCALE GENOMIC DNA]</scope>
    <source>
        <strain evidence="4">SB41UT1</strain>
    </source>
</reference>
<evidence type="ECO:0000256" key="2">
    <source>
        <dbReference type="ARBA" id="ARBA00023004"/>
    </source>
</evidence>
<dbReference type="GO" id="GO:0004322">
    <property type="term" value="F:ferroxidase activity"/>
    <property type="evidence" value="ECO:0007669"/>
    <property type="project" value="TreeGrafter"/>
</dbReference>
<keyword evidence="5" id="KW-1185">Reference proteome</keyword>
<dbReference type="GO" id="GO:0020037">
    <property type="term" value="F:heme binding"/>
    <property type="evidence" value="ECO:0007669"/>
    <property type="project" value="TreeGrafter"/>
</dbReference>
<dbReference type="OrthoDB" id="9796683at2"/>
<dbReference type="InterPro" id="IPR012347">
    <property type="entry name" value="Ferritin-like"/>
</dbReference>
<gene>
    <name evidence="4" type="ORF">EHSB41UT_03634</name>
</gene>
<name>A0A1X7ANG8_9GAMM</name>
<sequence>MSQINPAIVAKLNEILEHELAGVVRYTHYSFMVFGYSRIPIVGWLRSSANETLMHAHQAGEMITHLGAHPSLGIGRMLETSRHDIKDIMEESLAFEREGVEQYYSLLELVTNEHQSSTMVMLEEYARTLIQEEEQHVGDIDKMLRKPGTLESVIE</sequence>
<evidence type="ECO:0000256" key="1">
    <source>
        <dbReference type="ARBA" id="ARBA00022434"/>
    </source>
</evidence>
<proteinExistence type="predicted"/>
<dbReference type="Pfam" id="PF00210">
    <property type="entry name" value="Ferritin"/>
    <property type="match status" value="1"/>
</dbReference>
<organism evidence="4 5">
    <name type="scientific">Parendozoicomonas haliclonae</name>
    <dbReference type="NCBI Taxonomy" id="1960125"/>
    <lineage>
        <taxon>Bacteria</taxon>
        <taxon>Pseudomonadati</taxon>
        <taxon>Pseudomonadota</taxon>
        <taxon>Gammaproteobacteria</taxon>
        <taxon>Oceanospirillales</taxon>
        <taxon>Endozoicomonadaceae</taxon>
        <taxon>Parendozoicomonas</taxon>
    </lineage>
</organism>
<dbReference type="PANTHER" id="PTHR30295:SF0">
    <property type="entry name" value="BACTERIOFERRITIN"/>
    <property type="match status" value="1"/>
</dbReference>
<dbReference type="AlphaFoldDB" id="A0A1X7ANG8"/>
<dbReference type="EMBL" id="FWPT01000009">
    <property type="protein sequence ID" value="SMA49844.1"/>
    <property type="molecule type" value="Genomic_DNA"/>
</dbReference>
<dbReference type="InterPro" id="IPR009078">
    <property type="entry name" value="Ferritin-like_SF"/>
</dbReference>
<keyword evidence="1" id="KW-0409">Iron storage</keyword>
<feature type="domain" description="Ferritin-like diiron" evidence="3">
    <location>
        <begin position="2"/>
        <end position="151"/>
    </location>
</feature>
<dbReference type="GO" id="GO:0006879">
    <property type="term" value="P:intracellular iron ion homeostasis"/>
    <property type="evidence" value="ECO:0007669"/>
    <property type="project" value="UniProtKB-KW"/>
</dbReference>
<dbReference type="GO" id="GO:0005829">
    <property type="term" value="C:cytosol"/>
    <property type="evidence" value="ECO:0007669"/>
    <property type="project" value="TreeGrafter"/>
</dbReference>
<dbReference type="RefSeq" id="WP_087112295.1">
    <property type="nucleotide sequence ID" value="NZ_CBCSCN010000011.1"/>
</dbReference>
<dbReference type="PROSITE" id="PS50905">
    <property type="entry name" value="FERRITIN_LIKE"/>
    <property type="match status" value="1"/>
</dbReference>